<keyword evidence="2" id="KW-0812">Transmembrane</keyword>
<gene>
    <name evidence="5" type="ORF">ACFQW9_04100</name>
</gene>
<dbReference type="Proteomes" id="UP001596509">
    <property type="component" value="Unassembled WGS sequence"/>
</dbReference>
<name>A0ABW2M8F4_9ACTN</name>
<keyword evidence="2" id="KW-0472">Membrane</keyword>
<dbReference type="RefSeq" id="WP_319284316.1">
    <property type="nucleotide sequence ID" value="NZ_JBHTCK010000001.1"/>
</dbReference>
<comment type="caution">
    <text evidence="5">The sequence shown here is derived from an EMBL/GenBank/DDBJ whole genome shotgun (WGS) entry which is preliminary data.</text>
</comment>
<feature type="domain" description="Htaa" evidence="4">
    <location>
        <begin position="244"/>
        <end position="393"/>
    </location>
</feature>
<dbReference type="EMBL" id="JBHTCK010000001">
    <property type="protein sequence ID" value="MFC7349804.1"/>
    <property type="molecule type" value="Genomic_DNA"/>
</dbReference>
<reference evidence="6" key="1">
    <citation type="journal article" date="2019" name="Int. J. Syst. Evol. Microbiol.">
        <title>The Global Catalogue of Microorganisms (GCM) 10K type strain sequencing project: providing services to taxonomists for standard genome sequencing and annotation.</title>
        <authorList>
            <consortium name="The Broad Institute Genomics Platform"/>
            <consortium name="The Broad Institute Genome Sequencing Center for Infectious Disease"/>
            <person name="Wu L."/>
            <person name="Ma J."/>
        </authorList>
    </citation>
    <scope>NUCLEOTIDE SEQUENCE [LARGE SCALE GENOMIC DNA]</scope>
    <source>
        <strain evidence="6">ICMP 19430</strain>
    </source>
</reference>
<evidence type="ECO:0000256" key="3">
    <source>
        <dbReference type="SAM" id="SignalP"/>
    </source>
</evidence>
<evidence type="ECO:0000313" key="6">
    <source>
        <dbReference type="Proteomes" id="UP001596509"/>
    </source>
</evidence>
<evidence type="ECO:0000256" key="1">
    <source>
        <dbReference type="SAM" id="MobiDB-lite"/>
    </source>
</evidence>
<keyword evidence="2" id="KW-1133">Transmembrane helix</keyword>
<feature type="region of interest" description="Disordered" evidence="1">
    <location>
        <begin position="201"/>
        <end position="238"/>
    </location>
</feature>
<evidence type="ECO:0000259" key="4">
    <source>
        <dbReference type="Pfam" id="PF04213"/>
    </source>
</evidence>
<feature type="compositionally biased region" description="Basic and acidic residues" evidence="1">
    <location>
        <begin position="216"/>
        <end position="238"/>
    </location>
</feature>
<evidence type="ECO:0000313" key="5">
    <source>
        <dbReference type="EMBL" id="MFC7349804.1"/>
    </source>
</evidence>
<feature type="region of interest" description="Disordered" evidence="1">
    <location>
        <begin position="404"/>
        <end position="440"/>
    </location>
</feature>
<feature type="compositionally biased region" description="Low complexity" evidence="1">
    <location>
        <begin position="425"/>
        <end position="436"/>
    </location>
</feature>
<dbReference type="InterPro" id="IPR007331">
    <property type="entry name" value="Htaa"/>
</dbReference>
<feature type="signal peptide" evidence="3">
    <location>
        <begin position="1"/>
        <end position="30"/>
    </location>
</feature>
<accession>A0ABW2M8F4</accession>
<feature type="chain" id="PRO_5047461965" evidence="3">
    <location>
        <begin position="31"/>
        <end position="489"/>
    </location>
</feature>
<sequence>MLPSRSARALAVALLAVLLGALLPAATAQAASRTVQGGRLDWGIKSSFQSYVTGPIANGSWNLTGGAATVGGSQFRFHSATGSYDPDTGAFSSGFSGGVHFTGHTKADGTNELDLTISRPTVRINGGSGTLFADMVSKERGTGKVSNRSQVPLARLGLGGIDMKGGSTPVALTNIPTTLTAEGASAFAGYYTEGTPLDPVSLSVDTKGAAEPKPSAPDEKKDEDGKKDKAEKKDKEKAGRFEDAAVDWGVRRTFREYVTGSIGQGKWTLADGAQDGGALFRFPQGKGTYDAKKQTLDADFSGSIRFTGAHDLDLKFAAVTVAVTKGEGTLSADVTSEGRTTKGVPIVTFAAEDFAPKEGLATLTEAPATLTADGAEAFGSMYKAGTAMDPVSLAVAVDEKAQLPALPDLGSEPTAAAEPTKKASAEPSAEPVAAASDSGPGTGTYAAIGGGVLLLVAAGAAFFALRRRGAQPAPAAADASAGPDSSPTS</sequence>
<proteinExistence type="predicted"/>
<evidence type="ECO:0000256" key="2">
    <source>
        <dbReference type="SAM" id="Phobius"/>
    </source>
</evidence>
<feature type="domain" description="Htaa" evidence="4">
    <location>
        <begin position="38"/>
        <end position="203"/>
    </location>
</feature>
<feature type="transmembrane region" description="Helical" evidence="2">
    <location>
        <begin position="445"/>
        <end position="465"/>
    </location>
</feature>
<dbReference type="Pfam" id="PF04213">
    <property type="entry name" value="HtaA"/>
    <property type="match status" value="2"/>
</dbReference>
<protein>
    <submittedName>
        <fullName evidence="5">HtaA domain-containing protein</fullName>
    </submittedName>
</protein>
<keyword evidence="6" id="KW-1185">Reference proteome</keyword>
<organism evidence="5 6">
    <name type="scientific">Streptomyces caviscabies</name>
    <dbReference type="NCBI Taxonomy" id="90079"/>
    <lineage>
        <taxon>Bacteria</taxon>
        <taxon>Bacillati</taxon>
        <taxon>Actinomycetota</taxon>
        <taxon>Actinomycetes</taxon>
        <taxon>Kitasatosporales</taxon>
        <taxon>Streptomycetaceae</taxon>
        <taxon>Streptomyces</taxon>
    </lineage>
</organism>
<keyword evidence="3" id="KW-0732">Signal</keyword>
<dbReference type="CDD" id="cd12087">
    <property type="entry name" value="TM_EGFR-like"/>
    <property type="match status" value="1"/>
</dbReference>